<accession>A0A485CXT4</accession>
<dbReference type="Pfam" id="PF07520">
    <property type="entry name" value="SrfB"/>
    <property type="match status" value="1"/>
</dbReference>
<protein>
    <submittedName>
        <fullName evidence="1">Uncharacterized protein conserved in bacteria, putative virulence factor</fullName>
    </submittedName>
</protein>
<dbReference type="EMBL" id="CAADJD010000031">
    <property type="protein sequence ID" value="VFS89337.1"/>
    <property type="molecule type" value="Genomic_DNA"/>
</dbReference>
<name>A0A485CXT4_KLUCR</name>
<keyword evidence="2" id="KW-1185">Reference proteome</keyword>
<dbReference type="AlphaFoldDB" id="A0A485CXT4"/>
<sequence>MLTQLCANHSIPNFHFRTSALKPYSTIRHVGTIDMDNLIRDADIVYRHIESENGQIKLPAITDENGEKTTQSIIMRGDLRLGYRQLGC</sequence>
<organism evidence="1 2">
    <name type="scientific">Kluyvera cryocrescens</name>
    <name type="common">Kluyvera citrophila</name>
    <dbReference type="NCBI Taxonomy" id="580"/>
    <lineage>
        <taxon>Bacteria</taxon>
        <taxon>Pseudomonadati</taxon>
        <taxon>Pseudomonadota</taxon>
        <taxon>Gammaproteobacteria</taxon>
        <taxon>Enterobacterales</taxon>
        <taxon>Enterobacteriaceae</taxon>
        <taxon>Kluyvera</taxon>
    </lineage>
</organism>
<evidence type="ECO:0000313" key="1">
    <source>
        <dbReference type="EMBL" id="VFS89337.1"/>
    </source>
</evidence>
<proteinExistence type="predicted"/>
<reference evidence="1 2" key="1">
    <citation type="submission" date="2019-03" db="EMBL/GenBank/DDBJ databases">
        <authorList>
            <consortium name="Pathogen Informatics"/>
        </authorList>
    </citation>
    <scope>NUCLEOTIDE SEQUENCE [LARGE SCALE GENOMIC DNA]</scope>
    <source>
        <strain evidence="1 2">NCTC12993</strain>
    </source>
</reference>
<gene>
    <name evidence="1" type="ORF">NCTC12993_07242</name>
</gene>
<dbReference type="InterPro" id="IPR009216">
    <property type="entry name" value="Virulence_factor_SrfB"/>
</dbReference>
<dbReference type="Proteomes" id="UP000401081">
    <property type="component" value="Unassembled WGS sequence"/>
</dbReference>
<evidence type="ECO:0000313" key="2">
    <source>
        <dbReference type="Proteomes" id="UP000401081"/>
    </source>
</evidence>